<dbReference type="Proteomes" id="UP000009097">
    <property type="component" value="Unassembled WGS sequence"/>
</dbReference>
<evidence type="ECO:0000256" key="1">
    <source>
        <dbReference type="SAM" id="MobiDB-lite"/>
    </source>
</evidence>
<keyword evidence="2" id="KW-1133">Transmembrane helix</keyword>
<feature type="compositionally biased region" description="Polar residues" evidence="1">
    <location>
        <begin position="294"/>
        <end position="321"/>
    </location>
</feature>
<reference evidence="3" key="2">
    <citation type="journal article" date="2010" name="Nature">
        <title>Comparative genomics reveals mobile pathogenicity chromosomes in Fusarium.</title>
        <authorList>
            <person name="Ma L.J."/>
            <person name="van der Does H.C."/>
            <person name="Borkovich K.A."/>
            <person name="Coleman J.J."/>
            <person name="Daboussi M.J."/>
            <person name="Di Pietro A."/>
            <person name="Dufresne M."/>
            <person name="Freitag M."/>
            <person name="Grabherr M."/>
            <person name="Henrissat B."/>
            <person name="Houterman P.M."/>
            <person name="Kang S."/>
            <person name="Shim W.B."/>
            <person name="Woloshuk C."/>
            <person name="Xie X."/>
            <person name="Xu J.R."/>
            <person name="Antoniw J."/>
            <person name="Baker S.E."/>
            <person name="Bluhm B.H."/>
            <person name="Breakspear A."/>
            <person name="Brown D.W."/>
            <person name="Butchko R.A."/>
            <person name="Chapman S."/>
            <person name="Coulson R."/>
            <person name="Coutinho P.M."/>
            <person name="Danchin E.G."/>
            <person name="Diener A."/>
            <person name="Gale L.R."/>
            <person name="Gardiner D.M."/>
            <person name="Goff S."/>
            <person name="Hammond-Kosack K.E."/>
            <person name="Hilburn K."/>
            <person name="Hua-Van A."/>
            <person name="Jonkers W."/>
            <person name="Kazan K."/>
            <person name="Kodira C.D."/>
            <person name="Koehrsen M."/>
            <person name="Kumar L."/>
            <person name="Lee Y.H."/>
            <person name="Li L."/>
            <person name="Manners J.M."/>
            <person name="Miranda-Saavedra D."/>
            <person name="Mukherjee M."/>
            <person name="Park G."/>
            <person name="Park J."/>
            <person name="Park S.Y."/>
            <person name="Proctor R.H."/>
            <person name="Regev A."/>
            <person name="Ruiz-Roldan M.C."/>
            <person name="Sain D."/>
            <person name="Sakthikumar S."/>
            <person name="Sykes S."/>
            <person name="Schwartz D.C."/>
            <person name="Turgeon B.G."/>
            <person name="Wapinski I."/>
            <person name="Yoder O."/>
            <person name="Young S."/>
            <person name="Zeng Q."/>
            <person name="Zhou S."/>
            <person name="Galagan J."/>
            <person name="Cuomo C.A."/>
            <person name="Kistler H.C."/>
            <person name="Rep M."/>
        </authorList>
    </citation>
    <scope>NUCLEOTIDE SEQUENCE [LARGE SCALE GENOMIC DNA]</scope>
    <source>
        <strain evidence="3">4287</strain>
    </source>
</reference>
<dbReference type="GeneID" id="28955261"/>
<gene>
    <name evidence="3" type="ORF">FOXG_14054</name>
</gene>
<dbReference type="OrthoDB" id="1896086at2759"/>
<dbReference type="KEGG" id="fox:FOXG_14054"/>
<keyword evidence="2" id="KW-0472">Membrane</keyword>
<feature type="transmembrane region" description="Helical" evidence="2">
    <location>
        <begin position="71"/>
        <end position="90"/>
    </location>
</feature>
<evidence type="ECO:0000313" key="4">
    <source>
        <dbReference type="Proteomes" id="UP000009097"/>
    </source>
</evidence>
<feature type="region of interest" description="Disordered" evidence="1">
    <location>
        <begin position="190"/>
        <end position="426"/>
    </location>
</feature>
<keyword evidence="2" id="KW-0812">Transmembrane</keyword>
<feature type="compositionally biased region" description="Polar residues" evidence="1">
    <location>
        <begin position="267"/>
        <end position="286"/>
    </location>
</feature>
<sequence>MLQQVARVFNCPTIPSNLVTALLFLVRFVLFVVQIGALLGIPSGTVYFAWFTRDSIWPVLPEKHISEGQEVFAYLVYITVFMVFFLWGVVAFLSVRIVLPLWALGLYGLCDWYYGHWQPEPHQCFDLVVQELGVSLELIQYMNFDRDLNNISEFNIYNVPLSTKPLKFATWTDDCPPRLVVEKHRTCTSSDSKVSKAHQKTADAKTVPSPSSSADVTKTRPTGSIATDIAESSKTLDDASAATSSAERHGASQKQKHRTSDRDQNEADLTSRQTTHSDYPTATGTAKDSEVTKETTTLISTTNVKSKTETRAGSNTGSLSNTRTTKKDTKPTTSQGSTTMKSEERSTTAVETSRPSKTTEDESTTTSEGKTKQAATSNTVKDGSSMSRAKGETATRTDTAKVTTLTTIRTSTTKTPPKATTTDGFPDARNHKCGLVKDFPGHAEVAYADVKHTAGAWCDKDKVRGAIMSAESKKLKAVMKGSRGVLYEYSVRWMENCRWTDQRVYFPLNHDKKTTCVKLMTEFAWEKCTGNEGVGGTAQAGCLLYELRASGGASQGIVYDDETVIEE</sequence>
<dbReference type="AlphaFoldDB" id="A0A0J9VYE9"/>
<feature type="compositionally biased region" description="Polar residues" evidence="1">
    <location>
        <begin position="208"/>
        <end position="225"/>
    </location>
</feature>
<dbReference type="EMBL" id="DS231716">
    <property type="protein sequence ID" value="KNB15550.1"/>
    <property type="molecule type" value="Genomic_DNA"/>
</dbReference>
<feature type="compositionally biased region" description="Polar residues" evidence="1">
    <location>
        <begin position="373"/>
        <end position="387"/>
    </location>
</feature>
<dbReference type="RefSeq" id="XP_018253595.1">
    <property type="nucleotide sequence ID" value="XM_018394120.1"/>
</dbReference>
<feature type="transmembrane region" description="Helical" evidence="2">
    <location>
        <begin position="21"/>
        <end position="51"/>
    </location>
</feature>
<feature type="compositionally biased region" description="Basic and acidic residues" evidence="1">
    <location>
        <begin position="389"/>
        <end position="399"/>
    </location>
</feature>
<feature type="transmembrane region" description="Helical" evidence="2">
    <location>
        <begin position="97"/>
        <end position="115"/>
    </location>
</feature>
<accession>A0A0J9VYE9</accession>
<proteinExistence type="predicted"/>
<evidence type="ECO:0000313" key="3">
    <source>
        <dbReference type="EMBL" id="KNB15550.1"/>
    </source>
</evidence>
<reference evidence="3" key="1">
    <citation type="submission" date="2007-04" db="EMBL/GenBank/DDBJ databases">
        <authorList>
            <consortium name="The Broad Institute Genome Sequencing Platform"/>
            <person name="Birren B."/>
            <person name="Lander E."/>
            <person name="Galagan J."/>
            <person name="Nusbaum C."/>
            <person name="Devon K."/>
            <person name="Ma L.-J."/>
            <person name="Jaffe D."/>
            <person name="Butler J."/>
            <person name="Alvarez P."/>
            <person name="Gnerre S."/>
            <person name="Grabherr M."/>
            <person name="Kleber M."/>
            <person name="Mauceli E."/>
            <person name="Brockman W."/>
            <person name="MacCallum I.A."/>
            <person name="Young S."/>
            <person name="LaButti K."/>
            <person name="DeCaprio D."/>
            <person name="Crawford M."/>
            <person name="Koehrsen M."/>
            <person name="Engels R."/>
            <person name="Montgomery P."/>
            <person name="Pearson M."/>
            <person name="Howarth C."/>
            <person name="Larson L."/>
            <person name="White J."/>
            <person name="O'Leary S."/>
            <person name="Kodira C."/>
            <person name="Zeng Q."/>
            <person name="Yandava C."/>
            <person name="Alvarado L."/>
            <person name="Kistler C."/>
            <person name="Shim W.-B."/>
            <person name="Kang S."/>
            <person name="Woloshuk C."/>
        </authorList>
    </citation>
    <scope>NUCLEOTIDE SEQUENCE</scope>
    <source>
        <strain evidence="3">4287</strain>
    </source>
</reference>
<feature type="compositionally biased region" description="Low complexity" evidence="1">
    <location>
        <begin position="400"/>
        <end position="422"/>
    </location>
</feature>
<protein>
    <submittedName>
        <fullName evidence="3">Uncharacterized protein</fullName>
    </submittedName>
</protein>
<dbReference type="VEuPathDB" id="FungiDB:FOXG_14054"/>
<organism evidence="3 4">
    <name type="scientific">Fusarium oxysporum f. sp. lycopersici (strain 4287 / CBS 123668 / FGSC 9935 / NRRL 34936)</name>
    <name type="common">Fusarium vascular wilt of tomato</name>
    <dbReference type="NCBI Taxonomy" id="426428"/>
    <lineage>
        <taxon>Eukaryota</taxon>
        <taxon>Fungi</taxon>
        <taxon>Dikarya</taxon>
        <taxon>Ascomycota</taxon>
        <taxon>Pezizomycotina</taxon>
        <taxon>Sordariomycetes</taxon>
        <taxon>Hypocreomycetidae</taxon>
        <taxon>Hypocreales</taxon>
        <taxon>Nectriaceae</taxon>
        <taxon>Fusarium</taxon>
        <taxon>Fusarium oxysporum species complex</taxon>
    </lineage>
</organism>
<name>A0A0J9VYE9_FUSO4</name>
<evidence type="ECO:0000256" key="2">
    <source>
        <dbReference type="SAM" id="Phobius"/>
    </source>
</evidence>